<keyword evidence="4" id="KW-0597">Phosphoprotein</keyword>
<evidence type="ECO:0000256" key="9">
    <source>
        <dbReference type="ARBA" id="ARBA00023012"/>
    </source>
</evidence>
<evidence type="ECO:0000256" key="8">
    <source>
        <dbReference type="ARBA" id="ARBA00022989"/>
    </source>
</evidence>
<evidence type="ECO:0000259" key="12">
    <source>
        <dbReference type="PROSITE" id="PS50109"/>
    </source>
</evidence>
<evidence type="ECO:0000256" key="11">
    <source>
        <dbReference type="SAM" id="Phobius"/>
    </source>
</evidence>
<dbReference type="PRINTS" id="PR00344">
    <property type="entry name" value="BCTRLSENSOR"/>
</dbReference>
<sequence>MPRIELFRLADLPRTTAFRMTLLFGVLMITAVLLVLGFVYWRTGVFLTRRLDDTLVRETEEFLRTSVPEQSTHIESLVDSDGRGYWKALLLAPDGHVLAGNLPALPPELTGIDGKVHALPHGAGPAPEHHHKARGLAHRLPDGGVLVLALRTDEVHEVRELILRAMAAGLVGSVGLALAGGLALSFGTLRRIEAIHRASATIMAGDLSQRLPTRGSGDDFDKLAAIVNAMLGKIEGLIGDVKAAGDNIAHDLRTPLTRLRTRLEGALRRGGDVETHRAAMEDAISDADQILSTFRALLRIAAVEDGRRRAAFAPVDPVALATAAAELYEPLATAQGLAFAADIHPVGPVTGDADLLFEALGNLLDNAIKFTAIKYGGAGGAISLTLRQETGQAPELTVRDTGPGITPEQRDMMFRRFTRSDDARHTPGNGLGLSLVAAVVQLHGFHLDVEDGLPGCVMRIRLGQGAD</sequence>
<evidence type="ECO:0000256" key="4">
    <source>
        <dbReference type="ARBA" id="ARBA00022553"/>
    </source>
</evidence>
<feature type="transmembrane region" description="Helical" evidence="11">
    <location>
        <begin position="20"/>
        <end position="41"/>
    </location>
</feature>
<dbReference type="Pfam" id="PF02518">
    <property type="entry name" value="HATPase_c"/>
    <property type="match status" value="1"/>
</dbReference>
<evidence type="ECO:0000313" key="15">
    <source>
        <dbReference type="Proteomes" id="UP000319859"/>
    </source>
</evidence>
<keyword evidence="10 11" id="KW-0472">Membrane</keyword>
<dbReference type="InterPro" id="IPR003660">
    <property type="entry name" value="HAMP_dom"/>
</dbReference>
<dbReference type="InterPro" id="IPR036097">
    <property type="entry name" value="HisK_dim/P_sf"/>
</dbReference>
<reference evidence="14 15" key="1">
    <citation type="submission" date="2019-06" db="EMBL/GenBank/DDBJ databases">
        <title>Genomic Encyclopedia of Type Strains, Phase IV (KMG-V): Genome sequencing to study the core and pangenomes of soil and plant-associated prokaryotes.</title>
        <authorList>
            <person name="Whitman W."/>
        </authorList>
    </citation>
    <scope>NUCLEOTIDE SEQUENCE [LARGE SCALE GENOMIC DNA]</scope>
    <source>
        <strain evidence="14 15">BR 11880</strain>
    </source>
</reference>
<dbReference type="InterPro" id="IPR004358">
    <property type="entry name" value="Sig_transdc_His_kin-like_C"/>
</dbReference>
<evidence type="ECO:0000256" key="5">
    <source>
        <dbReference type="ARBA" id="ARBA00022679"/>
    </source>
</evidence>
<comment type="caution">
    <text evidence="14">The sequence shown here is derived from an EMBL/GenBank/DDBJ whole genome shotgun (WGS) entry which is preliminary data.</text>
</comment>
<dbReference type="InterPro" id="IPR050428">
    <property type="entry name" value="TCS_sensor_his_kinase"/>
</dbReference>
<dbReference type="SMART" id="SM00388">
    <property type="entry name" value="HisKA"/>
    <property type="match status" value="1"/>
</dbReference>
<feature type="domain" description="Histidine kinase" evidence="12">
    <location>
        <begin position="247"/>
        <end position="466"/>
    </location>
</feature>
<evidence type="ECO:0000313" key="14">
    <source>
        <dbReference type="EMBL" id="TWB15456.1"/>
    </source>
</evidence>
<protein>
    <recommendedName>
        <fullName evidence="3">histidine kinase</fullName>
        <ecNumber evidence="3">2.7.13.3</ecNumber>
    </recommendedName>
</protein>
<evidence type="ECO:0000259" key="13">
    <source>
        <dbReference type="PROSITE" id="PS50885"/>
    </source>
</evidence>
<dbReference type="SMART" id="SM00304">
    <property type="entry name" value="HAMP"/>
    <property type="match status" value="1"/>
</dbReference>
<keyword evidence="8 11" id="KW-1133">Transmembrane helix</keyword>
<evidence type="ECO:0000256" key="10">
    <source>
        <dbReference type="ARBA" id="ARBA00023136"/>
    </source>
</evidence>
<dbReference type="CDD" id="cd00082">
    <property type="entry name" value="HisKA"/>
    <property type="match status" value="1"/>
</dbReference>
<dbReference type="InterPro" id="IPR003594">
    <property type="entry name" value="HATPase_dom"/>
</dbReference>
<dbReference type="Gene3D" id="6.10.340.10">
    <property type="match status" value="1"/>
</dbReference>
<dbReference type="GO" id="GO:0005886">
    <property type="term" value="C:plasma membrane"/>
    <property type="evidence" value="ECO:0007669"/>
    <property type="project" value="TreeGrafter"/>
</dbReference>
<comment type="subcellular location">
    <subcellularLocation>
        <location evidence="2">Membrane</location>
    </subcellularLocation>
</comment>
<dbReference type="Pfam" id="PF00672">
    <property type="entry name" value="HAMP"/>
    <property type="match status" value="1"/>
</dbReference>
<evidence type="ECO:0000256" key="7">
    <source>
        <dbReference type="ARBA" id="ARBA00022777"/>
    </source>
</evidence>
<dbReference type="CDD" id="cd06225">
    <property type="entry name" value="HAMP"/>
    <property type="match status" value="1"/>
</dbReference>
<dbReference type="Gene3D" id="3.30.565.10">
    <property type="entry name" value="Histidine kinase-like ATPase, C-terminal domain"/>
    <property type="match status" value="1"/>
</dbReference>
<dbReference type="PROSITE" id="PS50885">
    <property type="entry name" value="HAMP"/>
    <property type="match status" value="1"/>
</dbReference>
<dbReference type="InterPro" id="IPR003661">
    <property type="entry name" value="HisK_dim/P_dom"/>
</dbReference>
<evidence type="ECO:0000256" key="2">
    <source>
        <dbReference type="ARBA" id="ARBA00004370"/>
    </source>
</evidence>
<gene>
    <name evidence="14" type="ORF">FBZ89_11449</name>
</gene>
<accession>A0A560F1G3</accession>
<dbReference type="PANTHER" id="PTHR45436">
    <property type="entry name" value="SENSOR HISTIDINE KINASE YKOH"/>
    <property type="match status" value="1"/>
</dbReference>
<dbReference type="Pfam" id="PF00512">
    <property type="entry name" value="HisKA"/>
    <property type="match status" value="1"/>
</dbReference>
<dbReference type="AlphaFoldDB" id="A0A560F1G3"/>
<keyword evidence="6 11" id="KW-0812">Transmembrane</keyword>
<dbReference type="SUPFAM" id="SSF47384">
    <property type="entry name" value="Homodimeric domain of signal transducing histidine kinase"/>
    <property type="match status" value="1"/>
</dbReference>
<evidence type="ECO:0000256" key="1">
    <source>
        <dbReference type="ARBA" id="ARBA00000085"/>
    </source>
</evidence>
<evidence type="ECO:0000256" key="6">
    <source>
        <dbReference type="ARBA" id="ARBA00022692"/>
    </source>
</evidence>
<dbReference type="PROSITE" id="PS50109">
    <property type="entry name" value="HIS_KIN"/>
    <property type="match status" value="1"/>
</dbReference>
<dbReference type="PANTHER" id="PTHR45436:SF8">
    <property type="entry name" value="HISTIDINE KINASE"/>
    <property type="match status" value="1"/>
</dbReference>
<name>A0A560F1G3_9PROT</name>
<dbReference type="Gene3D" id="1.10.287.130">
    <property type="match status" value="1"/>
</dbReference>
<dbReference type="SUPFAM" id="SSF55874">
    <property type="entry name" value="ATPase domain of HSP90 chaperone/DNA topoisomerase II/histidine kinase"/>
    <property type="match status" value="1"/>
</dbReference>
<feature type="domain" description="HAMP" evidence="13">
    <location>
        <begin position="186"/>
        <end position="239"/>
    </location>
</feature>
<keyword evidence="5" id="KW-0808">Transferase</keyword>
<dbReference type="InterPro" id="IPR036890">
    <property type="entry name" value="HATPase_C_sf"/>
</dbReference>
<dbReference type="RefSeq" id="WP_145751642.1">
    <property type="nucleotide sequence ID" value="NZ_VITN01000014.1"/>
</dbReference>
<organism evidence="14 15">
    <name type="scientific">Nitrospirillum amazonense</name>
    <dbReference type="NCBI Taxonomy" id="28077"/>
    <lineage>
        <taxon>Bacteria</taxon>
        <taxon>Pseudomonadati</taxon>
        <taxon>Pseudomonadota</taxon>
        <taxon>Alphaproteobacteria</taxon>
        <taxon>Rhodospirillales</taxon>
        <taxon>Azospirillaceae</taxon>
        <taxon>Nitrospirillum</taxon>
    </lineage>
</organism>
<dbReference type="InterPro" id="IPR005467">
    <property type="entry name" value="His_kinase_dom"/>
</dbReference>
<dbReference type="EC" id="2.7.13.3" evidence="3"/>
<dbReference type="OrthoDB" id="9815202at2"/>
<dbReference type="SMART" id="SM00387">
    <property type="entry name" value="HATPase_c"/>
    <property type="match status" value="1"/>
</dbReference>
<dbReference type="GO" id="GO:0000155">
    <property type="term" value="F:phosphorelay sensor kinase activity"/>
    <property type="evidence" value="ECO:0007669"/>
    <property type="project" value="InterPro"/>
</dbReference>
<comment type="catalytic activity">
    <reaction evidence="1">
        <text>ATP + protein L-histidine = ADP + protein N-phospho-L-histidine.</text>
        <dbReference type="EC" id="2.7.13.3"/>
    </reaction>
</comment>
<dbReference type="SUPFAM" id="SSF158472">
    <property type="entry name" value="HAMP domain-like"/>
    <property type="match status" value="1"/>
</dbReference>
<keyword evidence="7 14" id="KW-0418">Kinase</keyword>
<proteinExistence type="predicted"/>
<dbReference type="Proteomes" id="UP000319859">
    <property type="component" value="Unassembled WGS sequence"/>
</dbReference>
<keyword evidence="9" id="KW-0902">Two-component regulatory system</keyword>
<dbReference type="EMBL" id="VITN01000014">
    <property type="protein sequence ID" value="TWB15456.1"/>
    <property type="molecule type" value="Genomic_DNA"/>
</dbReference>
<evidence type="ECO:0000256" key="3">
    <source>
        <dbReference type="ARBA" id="ARBA00012438"/>
    </source>
</evidence>
<feature type="transmembrane region" description="Helical" evidence="11">
    <location>
        <begin position="161"/>
        <end position="186"/>
    </location>
</feature>